<dbReference type="EMBL" id="JACHXF010000002">
    <property type="protein sequence ID" value="MBB3093921.1"/>
    <property type="molecule type" value="Genomic_DNA"/>
</dbReference>
<sequence length="123" mass="13014">MGVGEAAAEPGGETGQRQTGGFEGDEAAVGGTVVAPDPHQGEDREDDQHTDVEEEGEEEDPGGGGVRGAESIDRGGQCGEQATDEAGHQVPESDRSDQRGRAERGCQVEDERHPEQPEREHQQ</sequence>
<name>A0A7W5AD30_9ACTN</name>
<feature type="compositionally biased region" description="Basic and acidic residues" evidence="1">
    <location>
        <begin position="39"/>
        <end position="51"/>
    </location>
</feature>
<evidence type="ECO:0000313" key="3">
    <source>
        <dbReference type="Proteomes" id="UP000590749"/>
    </source>
</evidence>
<protein>
    <submittedName>
        <fullName evidence="2">Uncharacterized protein</fullName>
    </submittedName>
</protein>
<organism evidence="2 3">
    <name type="scientific">Actinoplanes campanulatus</name>
    <dbReference type="NCBI Taxonomy" id="113559"/>
    <lineage>
        <taxon>Bacteria</taxon>
        <taxon>Bacillati</taxon>
        <taxon>Actinomycetota</taxon>
        <taxon>Actinomycetes</taxon>
        <taxon>Micromonosporales</taxon>
        <taxon>Micromonosporaceae</taxon>
        <taxon>Actinoplanes</taxon>
    </lineage>
</organism>
<feature type="compositionally biased region" description="Low complexity" evidence="1">
    <location>
        <begin position="1"/>
        <end position="11"/>
    </location>
</feature>
<evidence type="ECO:0000256" key="1">
    <source>
        <dbReference type="SAM" id="MobiDB-lite"/>
    </source>
</evidence>
<reference evidence="2 3" key="1">
    <citation type="submission" date="2020-08" db="EMBL/GenBank/DDBJ databases">
        <title>Genomic Encyclopedia of Type Strains, Phase III (KMG-III): the genomes of soil and plant-associated and newly described type strains.</title>
        <authorList>
            <person name="Whitman W."/>
        </authorList>
    </citation>
    <scope>NUCLEOTIDE SEQUENCE [LARGE SCALE GENOMIC DNA]</scope>
    <source>
        <strain evidence="2 3">CECT 3287</strain>
    </source>
</reference>
<gene>
    <name evidence="2" type="ORF">FHR83_001570</name>
</gene>
<feature type="compositionally biased region" description="Acidic residues" evidence="1">
    <location>
        <begin position="52"/>
        <end position="61"/>
    </location>
</feature>
<dbReference type="Proteomes" id="UP000590749">
    <property type="component" value="Unassembled WGS sequence"/>
</dbReference>
<evidence type="ECO:0000313" key="2">
    <source>
        <dbReference type="EMBL" id="MBB3093921.1"/>
    </source>
</evidence>
<accession>A0A7W5AD30</accession>
<keyword evidence="3" id="KW-1185">Reference proteome</keyword>
<feature type="compositionally biased region" description="Basic and acidic residues" evidence="1">
    <location>
        <begin position="85"/>
        <end position="123"/>
    </location>
</feature>
<dbReference type="AlphaFoldDB" id="A0A7W5AD30"/>
<comment type="caution">
    <text evidence="2">The sequence shown here is derived from an EMBL/GenBank/DDBJ whole genome shotgun (WGS) entry which is preliminary data.</text>
</comment>
<proteinExistence type="predicted"/>
<feature type="region of interest" description="Disordered" evidence="1">
    <location>
        <begin position="1"/>
        <end position="123"/>
    </location>
</feature>